<evidence type="ECO:0000313" key="8">
    <source>
        <dbReference type="Proteomes" id="UP000298791"/>
    </source>
</evidence>
<evidence type="ECO:0000256" key="4">
    <source>
        <dbReference type="HAMAP-Rule" id="MF_00925"/>
    </source>
</evidence>
<dbReference type="GO" id="GO:0009279">
    <property type="term" value="C:cell outer membrane"/>
    <property type="evidence" value="ECO:0007669"/>
    <property type="project" value="UniProtKB-SubCell"/>
</dbReference>
<dbReference type="HAMAP" id="MF_00925">
    <property type="entry name" value="OM_assembly_BamE"/>
    <property type="match status" value="1"/>
</dbReference>
<dbReference type="InterPro" id="IPR007450">
    <property type="entry name" value="BamE_dom"/>
</dbReference>
<proteinExistence type="inferred from homology"/>
<protein>
    <recommendedName>
        <fullName evidence="4">Outer membrane protein assembly factor BamE</fullName>
    </recommendedName>
</protein>
<name>A0A4D6XNV8_9GAMM</name>
<keyword evidence="3 4" id="KW-0998">Cell outer membrane</keyword>
<keyword evidence="2 4" id="KW-0472">Membrane</keyword>
<dbReference type="Pfam" id="PF04355">
    <property type="entry name" value="BamE"/>
    <property type="match status" value="1"/>
</dbReference>
<dbReference type="EMBL" id="CP034885">
    <property type="protein sequence ID" value="QCI18743.1"/>
    <property type="molecule type" value="Genomic_DNA"/>
</dbReference>
<dbReference type="Gene3D" id="3.30.1450.10">
    <property type="match status" value="1"/>
</dbReference>
<accession>A0A4D6XNV8</accession>
<feature type="transmembrane region" description="Helical" evidence="5">
    <location>
        <begin position="20"/>
        <end position="44"/>
    </location>
</feature>
<evidence type="ECO:0000313" key="7">
    <source>
        <dbReference type="EMBL" id="QCI18743.1"/>
    </source>
</evidence>
<sequence length="125" mass="15015">MSYYYDFFGKNLCKLLGNNLLMNIQISKIKILLITLLLTSCSFLGNKNYNYRMNEFCLNLDEFKKNYKDMTREQIIYVFGSPIISDSFSDSYHYVFFEQSKKNICKKVTLNIFFKKNKVFYFNIE</sequence>
<evidence type="ECO:0000256" key="3">
    <source>
        <dbReference type="ARBA" id="ARBA00023237"/>
    </source>
</evidence>
<keyword evidence="5" id="KW-1133">Transmembrane helix</keyword>
<dbReference type="InterPro" id="IPR026592">
    <property type="entry name" value="BamE"/>
</dbReference>
<evidence type="ECO:0000259" key="6">
    <source>
        <dbReference type="Pfam" id="PF04355"/>
    </source>
</evidence>
<comment type="subcellular location">
    <subcellularLocation>
        <location evidence="4">Cell outer membrane</location>
    </subcellularLocation>
</comment>
<gene>
    <name evidence="4 7" type="primary">bamE</name>
    <name evidence="7" type="ORF">D9V64_00945</name>
</gene>
<evidence type="ECO:0000256" key="1">
    <source>
        <dbReference type="ARBA" id="ARBA00022729"/>
    </source>
</evidence>
<evidence type="ECO:0000256" key="2">
    <source>
        <dbReference type="ARBA" id="ARBA00023136"/>
    </source>
</evidence>
<comment type="similarity">
    <text evidence="4">Belongs to the BamE family.</text>
</comment>
<feature type="domain" description="Outer membrane protein assembly factor BamE" evidence="6">
    <location>
        <begin position="61"/>
        <end position="120"/>
    </location>
</feature>
<dbReference type="AlphaFoldDB" id="A0A4D6XNV8"/>
<dbReference type="RefSeq" id="WP_158366424.1">
    <property type="nucleotide sequence ID" value="NZ_CP034885.1"/>
</dbReference>
<dbReference type="InterPro" id="IPR037873">
    <property type="entry name" value="BamE-like"/>
</dbReference>
<organism evidence="7 8">
    <name type="scientific">Buchnera aphidicola</name>
    <name type="common">Aphis nerii</name>
    <dbReference type="NCBI Taxonomy" id="1241835"/>
    <lineage>
        <taxon>Bacteria</taxon>
        <taxon>Pseudomonadati</taxon>
        <taxon>Pseudomonadota</taxon>
        <taxon>Gammaproteobacteria</taxon>
        <taxon>Enterobacterales</taxon>
        <taxon>Erwiniaceae</taxon>
        <taxon>Buchnera</taxon>
    </lineage>
</organism>
<dbReference type="GO" id="GO:0043165">
    <property type="term" value="P:Gram-negative-bacterium-type cell outer membrane assembly"/>
    <property type="evidence" value="ECO:0007669"/>
    <property type="project" value="UniProtKB-UniRule"/>
</dbReference>
<reference evidence="7 8" key="2">
    <citation type="submission" date="2019-05" db="EMBL/GenBank/DDBJ databases">
        <title>Genome evolution of the obligate endosymbiont Buchnera aphidicola.</title>
        <authorList>
            <person name="Moran N.A."/>
        </authorList>
    </citation>
    <scope>NUCLEOTIDE SEQUENCE [LARGE SCALE GENOMIC DNA]</scope>
    <source>
        <strain evidence="7 8">Ane</strain>
    </source>
</reference>
<evidence type="ECO:0000256" key="5">
    <source>
        <dbReference type="SAM" id="Phobius"/>
    </source>
</evidence>
<dbReference type="Proteomes" id="UP000298791">
    <property type="component" value="Chromosome"/>
</dbReference>
<dbReference type="GO" id="GO:0051205">
    <property type="term" value="P:protein insertion into membrane"/>
    <property type="evidence" value="ECO:0007669"/>
    <property type="project" value="UniProtKB-UniRule"/>
</dbReference>
<comment type="function">
    <text evidence="4">Part of the outer membrane protein assembly complex, which is involved in assembly and insertion of beta-barrel proteins into the outer membrane.</text>
</comment>
<comment type="subunit">
    <text evidence="4">Part of the Bam complex, which is composed of the outer membrane protein BamA, and four lipoproteins BamB, BamC, BamD and BamE.</text>
</comment>
<keyword evidence="1 4" id="KW-0732">Signal</keyword>
<reference evidence="7 8" key="1">
    <citation type="submission" date="2018-12" db="EMBL/GenBank/DDBJ databases">
        <authorList>
            <person name="Chong R.A."/>
        </authorList>
    </citation>
    <scope>NUCLEOTIDE SEQUENCE [LARGE SCALE GENOMIC DNA]</scope>
    <source>
        <strain evidence="7 8">Ane</strain>
    </source>
</reference>
<dbReference type="OrthoDB" id="9808250at2"/>
<keyword evidence="5" id="KW-0812">Transmembrane</keyword>